<comment type="caution">
    <text evidence="9">The sequence shown here is derived from an EMBL/GenBank/DDBJ whole genome shotgun (WGS) entry which is preliminary data.</text>
</comment>
<dbReference type="GO" id="GO:0046872">
    <property type="term" value="F:metal ion binding"/>
    <property type="evidence" value="ECO:0007669"/>
    <property type="project" value="UniProtKB-KW"/>
</dbReference>
<dbReference type="PROSITE" id="PS00482">
    <property type="entry name" value="DIHYDROOROTASE_1"/>
    <property type="match status" value="1"/>
</dbReference>
<evidence type="ECO:0000256" key="3">
    <source>
        <dbReference type="ARBA" id="ARBA00012860"/>
    </source>
</evidence>
<dbReference type="FunCoup" id="A0A2N3NKM5">
    <property type="interactions" value="251"/>
</dbReference>
<dbReference type="HAMAP" id="MF_00219">
    <property type="entry name" value="PyrC_classII"/>
    <property type="match status" value="1"/>
</dbReference>
<keyword evidence="10" id="KW-1185">Reference proteome</keyword>
<dbReference type="GO" id="GO:0005737">
    <property type="term" value="C:cytoplasm"/>
    <property type="evidence" value="ECO:0007669"/>
    <property type="project" value="TreeGrafter"/>
</dbReference>
<dbReference type="InterPro" id="IPR004721">
    <property type="entry name" value="DHOdimr"/>
</dbReference>
<dbReference type="OrthoDB" id="1670005at2759"/>
<name>A0A2N3NKM5_9PEZI</name>
<evidence type="ECO:0000256" key="4">
    <source>
        <dbReference type="ARBA" id="ARBA00022723"/>
    </source>
</evidence>
<dbReference type="GO" id="GO:0004151">
    <property type="term" value="F:dihydroorotase activity"/>
    <property type="evidence" value="ECO:0007669"/>
    <property type="project" value="UniProtKB-EC"/>
</dbReference>
<dbReference type="GO" id="GO:0006207">
    <property type="term" value="P:'de novo' pyrimidine nucleobase biosynthetic process"/>
    <property type="evidence" value="ECO:0007669"/>
    <property type="project" value="TreeGrafter"/>
</dbReference>
<keyword evidence="4" id="KW-0479">Metal-binding</keyword>
<evidence type="ECO:0000256" key="7">
    <source>
        <dbReference type="ARBA" id="ARBA00022975"/>
    </source>
</evidence>
<dbReference type="PROSITE" id="PS00483">
    <property type="entry name" value="DIHYDROOROTASE_2"/>
    <property type="match status" value="1"/>
</dbReference>
<reference evidence="9 10" key="1">
    <citation type="journal article" date="2017" name="G3 (Bethesda)">
        <title>First Draft Genome Sequence of the Pathogenic Fungus Lomentospora prolificans (Formerly Scedosporium prolificans).</title>
        <authorList>
            <person name="Luo R."/>
            <person name="Zimin A."/>
            <person name="Workman R."/>
            <person name="Fan Y."/>
            <person name="Pertea G."/>
            <person name="Grossman N."/>
            <person name="Wear M.P."/>
            <person name="Jia B."/>
            <person name="Miller H."/>
            <person name="Casadevall A."/>
            <person name="Timp W."/>
            <person name="Zhang S.X."/>
            <person name="Salzberg S.L."/>
        </authorList>
    </citation>
    <scope>NUCLEOTIDE SEQUENCE [LARGE SCALE GENOMIC DNA]</scope>
    <source>
        <strain evidence="9 10">JHH-5317</strain>
    </source>
</reference>
<dbReference type="Proteomes" id="UP000233524">
    <property type="component" value="Unassembled WGS sequence"/>
</dbReference>
<dbReference type="NCBIfam" id="TIGR00856">
    <property type="entry name" value="pyrC_dimer"/>
    <property type="match status" value="1"/>
</dbReference>
<evidence type="ECO:0000256" key="2">
    <source>
        <dbReference type="ARBA" id="ARBA00005631"/>
    </source>
</evidence>
<comment type="pathway">
    <text evidence="1">Pyrimidine metabolism; UMP biosynthesis via de novo pathway; (S)-dihydroorotate from bicarbonate: step 3/3.</text>
</comment>
<evidence type="ECO:0000313" key="10">
    <source>
        <dbReference type="Proteomes" id="UP000233524"/>
    </source>
</evidence>
<dbReference type="SUPFAM" id="SSF51556">
    <property type="entry name" value="Metallo-dependent hydrolases"/>
    <property type="match status" value="1"/>
</dbReference>
<dbReference type="InParanoid" id="A0A2N3NKM5"/>
<dbReference type="EC" id="3.5.2.3" evidence="3"/>
<evidence type="ECO:0000259" key="8">
    <source>
        <dbReference type="Pfam" id="PF04909"/>
    </source>
</evidence>
<sequence>MRLSDVDSLELPATADMHVHLRQGDMMKFVVPTIRKGGVDTVFVMPNLTPPITSVARALEYKAELEAIDPSVNYLMSLFLHPDVTPEVIAEAAKAGIAGVKLYPQGVTTNSENGVSAIEEYFPVFAAMEEHDIVLNLHGEAVKSPAVGVSLEEAFLPMLTKIHEAHPKLRIVLEHCSTKAAVAAVRSCGPTVSGKYSSSASLMQDSATITAHHLFLTGAHSLENPHAFCKPIPKTPEDRDALLQAVVSGDTKFFFGSDSAPHSLVSKTNSQAPPAGVFTQIFATQYVLLALEDATRLNVIDPKDVTQERLEQFLSLSGRKFYKLPHDAASIPKIALTRRGSKIPERISNEDDSLKIGLVRAGNPILSLSWV</sequence>
<dbReference type="InterPro" id="IPR006680">
    <property type="entry name" value="Amidohydro-rel"/>
</dbReference>
<dbReference type="VEuPathDB" id="FungiDB:jhhlp_000367"/>
<dbReference type="Gene3D" id="3.20.20.140">
    <property type="entry name" value="Metal-dependent hydrolases"/>
    <property type="match status" value="1"/>
</dbReference>
<dbReference type="GO" id="GO:0044205">
    <property type="term" value="P:'de novo' UMP biosynthetic process"/>
    <property type="evidence" value="ECO:0007669"/>
    <property type="project" value="UniProtKB-UniPathway"/>
</dbReference>
<keyword evidence="7" id="KW-0665">Pyrimidine biosynthesis</keyword>
<dbReference type="EMBL" id="NLAX01000002">
    <property type="protein sequence ID" value="PKS13026.1"/>
    <property type="molecule type" value="Genomic_DNA"/>
</dbReference>
<evidence type="ECO:0000313" key="9">
    <source>
        <dbReference type="EMBL" id="PKS13026.1"/>
    </source>
</evidence>
<feature type="domain" description="Amidohydrolase-related" evidence="8">
    <location>
        <begin position="83"/>
        <end position="178"/>
    </location>
</feature>
<dbReference type="UniPathway" id="UPA00070">
    <property type="reaction ID" value="UER00117"/>
</dbReference>
<protein>
    <recommendedName>
        <fullName evidence="3">dihydroorotase</fullName>
        <ecNumber evidence="3">3.5.2.3</ecNumber>
    </recommendedName>
</protein>
<dbReference type="PANTHER" id="PTHR43137">
    <property type="entry name" value="DIHYDROOROTASE"/>
    <property type="match status" value="1"/>
</dbReference>
<proteinExistence type="inferred from homology"/>
<dbReference type="InterPro" id="IPR032466">
    <property type="entry name" value="Metal_Hydrolase"/>
</dbReference>
<keyword evidence="6" id="KW-0862">Zinc</keyword>
<dbReference type="Pfam" id="PF04909">
    <property type="entry name" value="Amidohydro_2"/>
    <property type="match status" value="1"/>
</dbReference>
<evidence type="ECO:0000256" key="6">
    <source>
        <dbReference type="ARBA" id="ARBA00022833"/>
    </source>
</evidence>
<dbReference type="PANTHER" id="PTHR43137:SF1">
    <property type="entry name" value="DIHYDROOROTASE"/>
    <property type="match status" value="1"/>
</dbReference>
<organism evidence="9 10">
    <name type="scientific">Lomentospora prolificans</name>
    <dbReference type="NCBI Taxonomy" id="41688"/>
    <lineage>
        <taxon>Eukaryota</taxon>
        <taxon>Fungi</taxon>
        <taxon>Dikarya</taxon>
        <taxon>Ascomycota</taxon>
        <taxon>Pezizomycotina</taxon>
        <taxon>Sordariomycetes</taxon>
        <taxon>Hypocreomycetidae</taxon>
        <taxon>Microascales</taxon>
        <taxon>Microascaceae</taxon>
        <taxon>Lomentospora</taxon>
    </lineage>
</organism>
<dbReference type="PIRSF" id="PIRSF001237">
    <property type="entry name" value="DHOdimr"/>
    <property type="match status" value="1"/>
</dbReference>
<dbReference type="AlphaFoldDB" id="A0A2N3NKM5"/>
<keyword evidence="5" id="KW-0378">Hydrolase</keyword>
<accession>A0A2N3NKM5</accession>
<gene>
    <name evidence="9" type="ORF">jhhlp_000367</name>
</gene>
<dbReference type="STRING" id="41688.A0A2N3NKM5"/>
<comment type="similarity">
    <text evidence="2">Belongs to the metallo-dependent hydrolases superfamily. DHOase family. Class II DHOase subfamily.</text>
</comment>
<evidence type="ECO:0000256" key="1">
    <source>
        <dbReference type="ARBA" id="ARBA00004880"/>
    </source>
</evidence>
<evidence type="ECO:0000256" key="5">
    <source>
        <dbReference type="ARBA" id="ARBA00022801"/>
    </source>
</evidence>
<dbReference type="InterPro" id="IPR002195">
    <property type="entry name" value="Dihydroorotase_CS"/>
</dbReference>